<accession>A0A963Z4B4</accession>
<dbReference type="AlphaFoldDB" id="A0A963Z4B4"/>
<feature type="chain" id="PRO_5037468942" evidence="1">
    <location>
        <begin position="30"/>
        <end position="214"/>
    </location>
</feature>
<proteinExistence type="predicted"/>
<dbReference type="Proteomes" id="UP000721844">
    <property type="component" value="Unassembled WGS sequence"/>
</dbReference>
<dbReference type="RefSeq" id="WP_227308444.1">
    <property type="nucleotide sequence ID" value="NZ_JAESVA010000005.1"/>
</dbReference>
<comment type="caution">
    <text evidence="2">The sequence shown here is derived from an EMBL/GenBank/DDBJ whole genome shotgun (WGS) entry which is preliminary data.</text>
</comment>
<evidence type="ECO:0000313" key="3">
    <source>
        <dbReference type="Proteomes" id="UP000721844"/>
    </source>
</evidence>
<gene>
    <name evidence="2" type="ORF">ACELLULO517_16140</name>
</gene>
<evidence type="ECO:0000256" key="1">
    <source>
        <dbReference type="SAM" id="SignalP"/>
    </source>
</evidence>
<dbReference type="EMBL" id="JAESVA010000005">
    <property type="protein sequence ID" value="MCB8881780.1"/>
    <property type="molecule type" value="Genomic_DNA"/>
</dbReference>
<keyword evidence="3" id="KW-1185">Reference proteome</keyword>
<sequence>MTRTTLLRRQVLLAGLTMSVLLPIGQTSAQQPTAAPQNDKAPFGLTWGMSADDVTYLENGGAYDSGYNNCNAKDIRDDGISCGNVKLPDAPDDTNEIDLFLGFRDKLFGVYAAGMTGETDSVMTRYRELSSLLSDLYGPGRETVAAGRWFGREPADTTLRDTLFSTDIVQITLSMKEGELESGRDAAYWTLTYWHLAGLAEYKADELNHKKNAL</sequence>
<protein>
    <submittedName>
        <fullName evidence="2">Uncharacterized protein</fullName>
    </submittedName>
</protein>
<keyword evidence="1" id="KW-0732">Signal</keyword>
<reference evidence="2 3" key="1">
    <citation type="journal article" date="2021" name="Microorganisms">
        <title>Acidisoma silvae sp. nov. and Acidisomacellulosilytica sp. nov., Two Acidophilic Bacteria Isolated from Decaying Wood, Hydrolyzing Cellulose and Producing Poly-3-hydroxybutyrate.</title>
        <authorList>
            <person name="Mieszkin S."/>
            <person name="Pouder E."/>
            <person name="Uroz S."/>
            <person name="Simon-Colin C."/>
            <person name="Alain K."/>
        </authorList>
    </citation>
    <scope>NUCLEOTIDE SEQUENCE [LARGE SCALE GENOMIC DNA]</scope>
    <source>
        <strain evidence="2 3">HW T5.17</strain>
    </source>
</reference>
<feature type="signal peptide" evidence="1">
    <location>
        <begin position="1"/>
        <end position="29"/>
    </location>
</feature>
<name>A0A963Z4B4_9PROT</name>
<evidence type="ECO:0000313" key="2">
    <source>
        <dbReference type="EMBL" id="MCB8881780.1"/>
    </source>
</evidence>
<organism evidence="2 3">
    <name type="scientific">Acidisoma cellulosilyticum</name>
    <dbReference type="NCBI Taxonomy" id="2802395"/>
    <lineage>
        <taxon>Bacteria</taxon>
        <taxon>Pseudomonadati</taxon>
        <taxon>Pseudomonadota</taxon>
        <taxon>Alphaproteobacteria</taxon>
        <taxon>Acetobacterales</taxon>
        <taxon>Acidocellaceae</taxon>
        <taxon>Acidisoma</taxon>
    </lineage>
</organism>